<sequence>MVPNFLRNCKIEIYPPRATAHQSQPSTPNFSPTHRKASSELLEDCFFGFGDDGPAAAPAPKFLYQRHVQGNQHLRASHFCSYVGRGKKLQQIGFKVIERYLFNGRGLWEATVGFCIILG</sequence>
<protein>
    <submittedName>
        <fullName evidence="1">Uncharacterized protein</fullName>
    </submittedName>
</protein>
<comment type="caution">
    <text evidence="1">The sequence shown here is derived from an EMBL/GenBank/DDBJ whole genome shotgun (WGS) entry which is preliminary data.</text>
</comment>
<evidence type="ECO:0000313" key="2">
    <source>
        <dbReference type="Proteomes" id="UP000297595"/>
    </source>
</evidence>
<reference evidence="1 2" key="1">
    <citation type="submission" date="2019-03" db="EMBL/GenBank/DDBJ databases">
        <title>Nematode-trapping fungi genome.</title>
        <authorList>
            <person name="Vidal-Diez De Ulzurrun G."/>
        </authorList>
    </citation>
    <scope>NUCLEOTIDE SEQUENCE [LARGE SCALE GENOMIC DNA]</scope>
    <source>
        <strain evidence="1 2">TWF154</strain>
    </source>
</reference>
<name>A0A7C8KFE3_ORBOL</name>
<gene>
    <name evidence="1" type="ORF">EYR41_002863</name>
</gene>
<proteinExistence type="predicted"/>
<organism evidence="1 2">
    <name type="scientific">Orbilia oligospora</name>
    <name type="common">Nematode-trapping fungus</name>
    <name type="synonym">Arthrobotrys oligospora</name>
    <dbReference type="NCBI Taxonomy" id="2813651"/>
    <lineage>
        <taxon>Eukaryota</taxon>
        <taxon>Fungi</taxon>
        <taxon>Dikarya</taxon>
        <taxon>Ascomycota</taxon>
        <taxon>Pezizomycotina</taxon>
        <taxon>Orbiliomycetes</taxon>
        <taxon>Orbiliales</taxon>
        <taxon>Orbiliaceae</taxon>
        <taxon>Orbilia</taxon>
    </lineage>
</organism>
<dbReference type="AlphaFoldDB" id="A0A7C8KFE3"/>
<dbReference type="EMBL" id="SOZJ01000002">
    <property type="protein sequence ID" value="TGJ70845.1"/>
    <property type="molecule type" value="Genomic_DNA"/>
</dbReference>
<accession>A0A7C8KFE3</accession>
<evidence type="ECO:0000313" key="1">
    <source>
        <dbReference type="EMBL" id="TGJ70845.1"/>
    </source>
</evidence>
<dbReference type="Proteomes" id="UP000297595">
    <property type="component" value="Unassembled WGS sequence"/>
</dbReference>